<dbReference type="Proteomes" id="UP000584325">
    <property type="component" value="Unassembled WGS sequence"/>
</dbReference>
<evidence type="ECO:0000313" key="3">
    <source>
        <dbReference type="Proteomes" id="UP000298763"/>
    </source>
</evidence>
<reference evidence="1 4" key="2">
    <citation type="submission" date="2020-08" db="EMBL/GenBank/DDBJ databases">
        <title>Genomic Encyclopedia of Type Strains, Phase III (KMG-III): the genomes of soil and plant-associated and newly described type strains.</title>
        <authorList>
            <person name="Whitman W."/>
        </authorList>
    </citation>
    <scope>NUCLEOTIDE SEQUENCE [LARGE SCALE GENOMIC DNA]</scope>
    <source>
        <strain evidence="1 4">CECT 7753</strain>
    </source>
</reference>
<name>A0A4P8HL79_9BURK</name>
<keyword evidence="3" id="KW-1185">Reference proteome</keyword>
<reference evidence="2 3" key="1">
    <citation type="submission" date="2019-05" db="EMBL/GenBank/DDBJ databases">
        <title>Draft Genome Sequences of Six Type Strains of the Genus Massilia.</title>
        <authorList>
            <person name="Miess H."/>
            <person name="Frediansyhah A."/>
            <person name="Gross H."/>
        </authorList>
    </citation>
    <scope>NUCLEOTIDE SEQUENCE [LARGE SCALE GENOMIC DNA]</scope>
    <source>
        <strain evidence="2 3">DSMZ 26121</strain>
    </source>
</reference>
<dbReference type="Proteomes" id="UP000298763">
    <property type="component" value="Chromosome"/>
</dbReference>
<sequence>MSADARGIGRWPRVGDADDARRIGQLDIQDSQHPGADLVICLVRRGQRDVIAVQQRPSNMARSLVSIAGTGGTRPSSLNNRSSSSRFTMLLFGNIQSRRQAEANV</sequence>
<gene>
    <name evidence="2" type="ORF">FCL38_08445</name>
    <name evidence="1" type="ORF">FHS02_002086</name>
</gene>
<dbReference type="RefSeq" id="WP_137313337.1">
    <property type="nucleotide sequence ID" value="NZ_CP040017.1"/>
</dbReference>
<evidence type="ECO:0000313" key="2">
    <source>
        <dbReference type="EMBL" id="QCP10453.1"/>
    </source>
</evidence>
<proteinExistence type="predicted"/>
<protein>
    <submittedName>
        <fullName evidence="1">Uncharacterized protein</fullName>
    </submittedName>
</protein>
<dbReference type="EMBL" id="CP040017">
    <property type="protein sequence ID" value="QCP10453.1"/>
    <property type="molecule type" value="Genomic_DNA"/>
</dbReference>
<evidence type="ECO:0000313" key="1">
    <source>
        <dbReference type="EMBL" id="MBB3221279.1"/>
    </source>
</evidence>
<dbReference type="AlphaFoldDB" id="A0A4P8HL79"/>
<evidence type="ECO:0000313" key="4">
    <source>
        <dbReference type="Proteomes" id="UP000584325"/>
    </source>
</evidence>
<accession>A0A4P8HL79</accession>
<organism evidence="1 4">
    <name type="scientific">Pseudoduganella umbonata</name>
    <dbReference type="NCBI Taxonomy" id="864828"/>
    <lineage>
        <taxon>Bacteria</taxon>
        <taxon>Pseudomonadati</taxon>
        <taxon>Pseudomonadota</taxon>
        <taxon>Betaproteobacteria</taxon>
        <taxon>Burkholderiales</taxon>
        <taxon>Oxalobacteraceae</taxon>
        <taxon>Telluria group</taxon>
        <taxon>Pseudoduganella</taxon>
    </lineage>
</organism>
<dbReference type="EMBL" id="JACHXS010000003">
    <property type="protein sequence ID" value="MBB3221279.1"/>
    <property type="molecule type" value="Genomic_DNA"/>
</dbReference>